<name>A0A0T5VV92_9SPHI</name>
<organism evidence="1 2">
    <name type="scientific">Pedobacter ginsenosidimutans</name>
    <dbReference type="NCBI Taxonomy" id="687842"/>
    <lineage>
        <taxon>Bacteria</taxon>
        <taxon>Pseudomonadati</taxon>
        <taxon>Bacteroidota</taxon>
        <taxon>Sphingobacteriia</taxon>
        <taxon>Sphingobacteriales</taxon>
        <taxon>Sphingobacteriaceae</taxon>
        <taxon>Pedobacter</taxon>
    </lineage>
</organism>
<sequence length="244" mass="28799">MVMMTFAAVWLTYKLIGRHFLIINSNDDKKIYLLYSLLLLSLVSFSQSNDIWMSHYHSDILRRMRIQYEKPPGFSEKLGIECFKDKPKLETILTCVGNQLISNDRQFLTLISIFKIFSKEDSVFMQKMMPKNNLYNTNRQHINQLRRIIKTSLGEEHGKSWKNYVTYYTEASAKTKFNADTAILVPIKLEGEDVYDEIYSNLGALVLQKKDRGFIIIYFLYTNKGKRKLPNYLKSIESIFRYYD</sequence>
<dbReference type="AlphaFoldDB" id="A0A0T5VV92"/>
<gene>
    <name evidence="1" type="ORF">ASU31_00325</name>
</gene>
<dbReference type="Proteomes" id="UP000051950">
    <property type="component" value="Unassembled WGS sequence"/>
</dbReference>
<comment type="caution">
    <text evidence="1">The sequence shown here is derived from an EMBL/GenBank/DDBJ whole genome shotgun (WGS) entry which is preliminary data.</text>
</comment>
<keyword evidence="2" id="KW-1185">Reference proteome</keyword>
<proteinExistence type="predicted"/>
<protein>
    <submittedName>
        <fullName evidence="1">Uncharacterized protein</fullName>
    </submittedName>
</protein>
<accession>A0A0T5VV92</accession>
<reference evidence="1 2" key="1">
    <citation type="submission" date="2015-11" db="EMBL/GenBank/DDBJ databases">
        <title>Sequence of Pedobacter ginsenosidimutans.</title>
        <authorList>
            <person name="Carson E."/>
            <person name="Keyser V."/>
            <person name="Newman J."/>
            <person name="Miller J."/>
        </authorList>
    </citation>
    <scope>NUCLEOTIDE SEQUENCE [LARGE SCALE GENOMIC DNA]</scope>
    <source>
        <strain evidence="1 2">KACC 14530</strain>
    </source>
</reference>
<evidence type="ECO:0000313" key="1">
    <source>
        <dbReference type="EMBL" id="KRT17779.1"/>
    </source>
</evidence>
<dbReference type="EMBL" id="LMZQ01000001">
    <property type="protein sequence ID" value="KRT17779.1"/>
    <property type="molecule type" value="Genomic_DNA"/>
</dbReference>
<evidence type="ECO:0000313" key="2">
    <source>
        <dbReference type="Proteomes" id="UP000051950"/>
    </source>
</evidence>
<dbReference type="STRING" id="687842.ASU31_00325"/>